<feature type="transmembrane region" description="Helical" evidence="1">
    <location>
        <begin position="186"/>
        <end position="205"/>
    </location>
</feature>
<comment type="caution">
    <text evidence="2">The sequence shown here is derived from an EMBL/GenBank/DDBJ whole genome shotgun (WGS) entry which is preliminary data.</text>
</comment>
<keyword evidence="1" id="KW-1133">Transmembrane helix</keyword>
<feature type="transmembrane region" description="Helical" evidence="1">
    <location>
        <begin position="46"/>
        <end position="67"/>
    </location>
</feature>
<protein>
    <submittedName>
        <fullName evidence="2">Uncharacterized protein</fullName>
    </submittedName>
</protein>
<gene>
    <name evidence="2" type="ORF">E2R66_15850</name>
</gene>
<accession>A0A4Y8SBF9</accession>
<keyword evidence="1" id="KW-0812">Transmembrane</keyword>
<dbReference type="RefSeq" id="WP_133232354.1">
    <property type="nucleotide sequence ID" value="NZ_SOZE01000016.1"/>
</dbReference>
<evidence type="ECO:0000256" key="1">
    <source>
        <dbReference type="SAM" id="Phobius"/>
    </source>
</evidence>
<dbReference type="AlphaFoldDB" id="A0A4Y8SBF9"/>
<feature type="transmembrane region" description="Helical" evidence="1">
    <location>
        <begin position="162"/>
        <end position="180"/>
    </location>
</feature>
<evidence type="ECO:0000313" key="3">
    <source>
        <dbReference type="Proteomes" id="UP000297540"/>
    </source>
</evidence>
<evidence type="ECO:0000313" key="2">
    <source>
        <dbReference type="EMBL" id="TFF36308.1"/>
    </source>
</evidence>
<name>A0A4Y8SBF9_9SPHI</name>
<dbReference type="Proteomes" id="UP000297540">
    <property type="component" value="Unassembled WGS sequence"/>
</dbReference>
<keyword evidence="3" id="KW-1185">Reference proteome</keyword>
<keyword evidence="1" id="KW-0472">Membrane</keyword>
<organism evidence="2 3">
    <name type="scientific">Mucilaginibacter psychrotolerans</name>
    <dbReference type="NCBI Taxonomy" id="1524096"/>
    <lineage>
        <taxon>Bacteria</taxon>
        <taxon>Pseudomonadati</taxon>
        <taxon>Bacteroidota</taxon>
        <taxon>Sphingobacteriia</taxon>
        <taxon>Sphingobacteriales</taxon>
        <taxon>Sphingobacteriaceae</taxon>
        <taxon>Mucilaginibacter</taxon>
    </lineage>
</organism>
<feature type="transmembrane region" description="Helical" evidence="1">
    <location>
        <begin position="217"/>
        <end position="238"/>
    </location>
</feature>
<dbReference type="EMBL" id="SOZE01000016">
    <property type="protein sequence ID" value="TFF36308.1"/>
    <property type="molecule type" value="Genomic_DNA"/>
</dbReference>
<sequence>MQLYKNNPEYFGDFRKQVLAKTIPLMLGAVLVGLTIAYFSENSTEAGIQSTLVYTFIIVAYFTYSFFRGSKRQRTIFDSYQLIIGDDYLQRKQSSLADKTISFNAVNSITEDKRRNLYIRGASKEDLIYIYSYVEDYEEIRAILQSIKPITTEGPKGFLQKYSTAFILAILGLMATVYIVNNKIVVSIAGVLLIATLIWCFYKIRTSTFFDEKIKRSAWFVFFLIFCIALSMYFKLFVNFK</sequence>
<feature type="transmembrane region" description="Helical" evidence="1">
    <location>
        <begin position="21"/>
        <end position="40"/>
    </location>
</feature>
<reference evidence="2 3" key="1">
    <citation type="journal article" date="2017" name="Int. J. Syst. Evol. Microbiol.">
        <title>Mucilaginibacterpsychrotolerans sp. nov., isolated from peatlands.</title>
        <authorList>
            <person name="Deng Y."/>
            <person name="Shen L."/>
            <person name="Xu B."/>
            <person name="Liu Y."/>
            <person name="Gu Z."/>
            <person name="Liu H."/>
            <person name="Zhou Y."/>
        </authorList>
    </citation>
    <scope>NUCLEOTIDE SEQUENCE [LARGE SCALE GENOMIC DNA]</scope>
    <source>
        <strain evidence="2 3">NH7-4</strain>
    </source>
</reference>
<proteinExistence type="predicted"/>
<dbReference type="OrthoDB" id="1355414at2"/>